<name>A0A8H7ZRM6_9FUNG</name>
<gene>
    <name evidence="2" type="ORF">BJ554DRAFT_2093</name>
</gene>
<accession>A0A8H7ZRM6</accession>
<reference evidence="2 3" key="1">
    <citation type="journal article" name="Sci. Rep.">
        <title>Genome-scale phylogenetic analyses confirm Olpidium as the closest living zoosporic fungus to the non-flagellated, terrestrial fungi.</title>
        <authorList>
            <person name="Chang Y."/>
            <person name="Rochon D."/>
            <person name="Sekimoto S."/>
            <person name="Wang Y."/>
            <person name="Chovatia M."/>
            <person name="Sandor L."/>
            <person name="Salamov A."/>
            <person name="Grigoriev I.V."/>
            <person name="Stajich J.E."/>
            <person name="Spatafora J.W."/>
        </authorList>
    </citation>
    <scope>NUCLEOTIDE SEQUENCE [LARGE SCALE GENOMIC DNA]</scope>
    <source>
        <strain evidence="2">S191</strain>
    </source>
</reference>
<feature type="region of interest" description="Disordered" evidence="1">
    <location>
        <begin position="1"/>
        <end position="52"/>
    </location>
</feature>
<dbReference type="AlphaFoldDB" id="A0A8H7ZRM6"/>
<evidence type="ECO:0000256" key="1">
    <source>
        <dbReference type="SAM" id="MobiDB-lite"/>
    </source>
</evidence>
<keyword evidence="3" id="KW-1185">Reference proteome</keyword>
<evidence type="ECO:0000313" key="2">
    <source>
        <dbReference type="EMBL" id="KAG5457803.1"/>
    </source>
</evidence>
<feature type="compositionally biased region" description="Pro residues" evidence="1">
    <location>
        <begin position="13"/>
        <end position="23"/>
    </location>
</feature>
<dbReference type="EMBL" id="JAEFCI010009449">
    <property type="protein sequence ID" value="KAG5457803.1"/>
    <property type="molecule type" value="Genomic_DNA"/>
</dbReference>
<protein>
    <submittedName>
        <fullName evidence="2">Uncharacterized protein</fullName>
    </submittedName>
</protein>
<evidence type="ECO:0000313" key="3">
    <source>
        <dbReference type="Proteomes" id="UP000673691"/>
    </source>
</evidence>
<sequence length="169" mass="18672">MAGGGKRAGNFPIPSPHPLPPNAPEKKNGGAPEKKNPFRSPPPPPSPLLRSRSCRGLTFQHPAPSCSLLSLSFFLSLSPSHHLPQLRGEPSDRRELCHQEGHARVRQADPREAGFARNQASAAFPQPREHHFHFRHGDRPHEAVQRNIPCARADGSRYGAPRRLSYLGF</sequence>
<comment type="caution">
    <text evidence="2">The sequence shown here is derived from an EMBL/GenBank/DDBJ whole genome shotgun (WGS) entry which is preliminary data.</text>
</comment>
<proteinExistence type="predicted"/>
<dbReference type="Proteomes" id="UP000673691">
    <property type="component" value="Unassembled WGS sequence"/>
</dbReference>
<organism evidence="2 3">
    <name type="scientific">Olpidium bornovanus</name>
    <dbReference type="NCBI Taxonomy" id="278681"/>
    <lineage>
        <taxon>Eukaryota</taxon>
        <taxon>Fungi</taxon>
        <taxon>Fungi incertae sedis</taxon>
        <taxon>Olpidiomycota</taxon>
        <taxon>Olpidiomycotina</taxon>
        <taxon>Olpidiomycetes</taxon>
        <taxon>Olpidiales</taxon>
        <taxon>Olpidiaceae</taxon>
        <taxon>Olpidium</taxon>
    </lineage>
</organism>
<feature type="compositionally biased region" description="Basic and acidic residues" evidence="1">
    <location>
        <begin position="24"/>
        <end position="36"/>
    </location>
</feature>
<feature type="non-terminal residue" evidence="2">
    <location>
        <position position="169"/>
    </location>
</feature>